<sequence length="217" mass="24387">MHRNLEFRIVSQRIFPARAQYYFTSKWSAMGTVHFIALSLFFVGAYASVCPKIITRKEWDARDPETITYVVFPLDMVVIHHTASPTCETRSQCTELVQNIQNFHLDNAELGDIGYSFLIGGDGNIYEGRGWHKHGAHTFGYNGKSVGIAFIGDFRSVLPTDKAMQAAKDLLACGVELGEITNDYKLYGGKQLIATLSPGGKLYSRIRNWSHFQEKSP</sequence>
<dbReference type="GO" id="GO:0008745">
    <property type="term" value="F:N-acetylmuramoyl-L-alanine amidase activity"/>
    <property type="evidence" value="ECO:0007669"/>
    <property type="project" value="InterPro"/>
</dbReference>
<dbReference type="InterPro" id="IPR015510">
    <property type="entry name" value="PGRP"/>
</dbReference>
<dbReference type="GO" id="GO:0008270">
    <property type="term" value="F:zinc ion binding"/>
    <property type="evidence" value="ECO:0007669"/>
    <property type="project" value="InterPro"/>
</dbReference>
<dbReference type="SMART" id="SM00644">
    <property type="entry name" value="Ami_2"/>
    <property type="match status" value="1"/>
</dbReference>
<dbReference type="GO" id="GO:0045087">
    <property type="term" value="P:innate immune response"/>
    <property type="evidence" value="ECO:0007669"/>
    <property type="project" value="UniProtKB-KW"/>
</dbReference>
<dbReference type="SUPFAM" id="SSF55846">
    <property type="entry name" value="N-acetylmuramoyl-L-alanine amidase-like"/>
    <property type="match status" value="1"/>
</dbReference>
<evidence type="ECO:0000259" key="7">
    <source>
        <dbReference type="SMART" id="SM00701"/>
    </source>
</evidence>
<evidence type="ECO:0000259" key="6">
    <source>
        <dbReference type="SMART" id="SM00644"/>
    </source>
</evidence>
<dbReference type="InterPro" id="IPR006619">
    <property type="entry name" value="PGRP_domain_met/bac"/>
</dbReference>
<evidence type="ECO:0000256" key="3">
    <source>
        <dbReference type="ARBA" id="ARBA00022859"/>
    </source>
</evidence>
<evidence type="ECO:0000313" key="8">
    <source>
        <dbReference type="EMBL" id="JAV81582.1"/>
    </source>
</evidence>
<evidence type="ECO:0000256" key="4">
    <source>
        <dbReference type="ARBA" id="ARBA00057187"/>
    </source>
</evidence>
<accession>A0A1Y1M729</accession>
<dbReference type="InterPro" id="IPR002502">
    <property type="entry name" value="Amidase_domain"/>
</dbReference>
<reference evidence="8" key="1">
    <citation type="journal article" date="2016" name="Sci. Rep.">
        <title>Molecular characterization of firefly nuptial gifts: a multi-omics approach sheds light on postcopulatory sexual selection.</title>
        <authorList>
            <person name="Al-Wathiqui N."/>
            <person name="Fallon T.R."/>
            <person name="South A."/>
            <person name="Weng J.K."/>
            <person name="Lewis S.M."/>
        </authorList>
    </citation>
    <scope>NUCLEOTIDE SEQUENCE</scope>
</reference>
<dbReference type="PANTHER" id="PTHR11022">
    <property type="entry name" value="PEPTIDOGLYCAN RECOGNITION PROTEIN"/>
    <property type="match status" value="1"/>
</dbReference>
<feature type="domain" description="N-acetylmuramoyl-L-alanine amidase" evidence="6">
    <location>
        <begin position="59"/>
        <end position="199"/>
    </location>
</feature>
<comment type="similarity">
    <text evidence="1">Belongs to the N-acetylmuramoyl-L-alanine amidase 2 family.</text>
</comment>
<keyword evidence="2" id="KW-0399">Innate immunity</keyword>
<keyword evidence="5" id="KW-0472">Membrane</keyword>
<protein>
    <recommendedName>
        <fullName evidence="9">Peptidoglycan-recognition protein</fullName>
    </recommendedName>
</protein>
<dbReference type="CDD" id="cd06583">
    <property type="entry name" value="PGRP"/>
    <property type="match status" value="1"/>
</dbReference>
<dbReference type="PANTHER" id="PTHR11022:SF74">
    <property type="entry name" value="PEPTIDOGLYCAN-RECOGNITION PROTEIN SA"/>
    <property type="match status" value="1"/>
</dbReference>
<evidence type="ECO:0008006" key="9">
    <source>
        <dbReference type="Google" id="ProtNLM"/>
    </source>
</evidence>
<dbReference type="Pfam" id="PF01510">
    <property type="entry name" value="Amidase_2"/>
    <property type="match status" value="1"/>
</dbReference>
<keyword evidence="3" id="KW-0391">Immunity</keyword>
<dbReference type="Gene3D" id="3.40.80.10">
    <property type="entry name" value="Peptidoglycan recognition protein-like"/>
    <property type="match status" value="1"/>
</dbReference>
<evidence type="ECO:0000256" key="2">
    <source>
        <dbReference type="ARBA" id="ARBA00022588"/>
    </source>
</evidence>
<keyword evidence="5" id="KW-1133">Transmembrane helix</keyword>
<evidence type="ECO:0000256" key="1">
    <source>
        <dbReference type="ARBA" id="ARBA00007553"/>
    </source>
</evidence>
<dbReference type="EMBL" id="GEZM01038634">
    <property type="protein sequence ID" value="JAV81582.1"/>
    <property type="molecule type" value="Transcribed_RNA"/>
</dbReference>
<dbReference type="AlphaFoldDB" id="A0A1Y1M729"/>
<dbReference type="InterPro" id="IPR036505">
    <property type="entry name" value="Amidase/PGRP_sf"/>
</dbReference>
<feature type="transmembrane region" description="Helical" evidence="5">
    <location>
        <begin position="21"/>
        <end position="47"/>
    </location>
</feature>
<keyword evidence="5" id="KW-0812">Transmembrane</keyword>
<feature type="domain" description="Peptidoglycan recognition protein family" evidence="7">
    <location>
        <begin position="51"/>
        <end position="193"/>
    </location>
</feature>
<proteinExistence type="inferred from homology"/>
<dbReference type="FunFam" id="3.40.80.10:FF:000001">
    <property type="entry name" value="Peptidoglycan recognition protein 1"/>
    <property type="match status" value="1"/>
</dbReference>
<dbReference type="SMART" id="SM00701">
    <property type="entry name" value="PGRP"/>
    <property type="match status" value="1"/>
</dbReference>
<evidence type="ECO:0000256" key="5">
    <source>
        <dbReference type="SAM" id="Phobius"/>
    </source>
</evidence>
<dbReference type="GO" id="GO:0009253">
    <property type="term" value="P:peptidoglycan catabolic process"/>
    <property type="evidence" value="ECO:0007669"/>
    <property type="project" value="InterPro"/>
</dbReference>
<name>A0A1Y1M729_PHOPY</name>
<comment type="function">
    <text evidence="4">Peptidoglycan-recognition protein probably involved in innate immunity by binding to peptidoglycans (PGN) of bacteria and activating the prophenoloxidase (proPO) cascade immune response. Binds to 1,3-beta-D-glucan and PGN.</text>
</comment>
<organism evidence="8">
    <name type="scientific">Photinus pyralis</name>
    <name type="common">Common eastern firefly</name>
    <name type="synonym">Lampyris pyralis</name>
    <dbReference type="NCBI Taxonomy" id="7054"/>
    <lineage>
        <taxon>Eukaryota</taxon>
        <taxon>Metazoa</taxon>
        <taxon>Ecdysozoa</taxon>
        <taxon>Arthropoda</taxon>
        <taxon>Hexapoda</taxon>
        <taxon>Insecta</taxon>
        <taxon>Pterygota</taxon>
        <taxon>Neoptera</taxon>
        <taxon>Endopterygota</taxon>
        <taxon>Coleoptera</taxon>
        <taxon>Polyphaga</taxon>
        <taxon>Elateriformia</taxon>
        <taxon>Elateroidea</taxon>
        <taxon>Lampyridae</taxon>
        <taxon>Lampyrinae</taxon>
        <taxon>Photinus</taxon>
    </lineage>
</organism>